<feature type="compositionally biased region" description="Basic and acidic residues" evidence="7">
    <location>
        <begin position="483"/>
        <end position="506"/>
    </location>
</feature>
<accession>A0A6J4L8S8</accession>
<dbReference type="AlphaFoldDB" id="A0A6J4L8S8"/>
<proteinExistence type="inferred from homology"/>
<feature type="transmembrane region" description="Helical" evidence="8">
    <location>
        <begin position="107"/>
        <end position="128"/>
    </location>
</feature>
<evidence type="ECO:0000256" key="2">
    <source>
        <dbReference type="ARBA" id="ARBA00008821"/>
    </source>
</evidence>
<dbReference type="InterPro" id="IPR006043">
    <property type="entry name" value="NCS2"/>
</dbReference>
<evidence type="ECO:0000256" key="8">
    <source>
        <dbReference type="SAM" id="Phobius"/>
    </source>
</evidence>
<name>A0A6J4L8S8_9ACTN</name>
<evidence type="ECO:0000256" key="3">
    <source>
        <dbReference type="ARBA" id="ARBA00022448"/>
    </source>
</evidence>
<evidence type="ECO:0000256" key="7">
    <source>
        <dbReference type="SAM" id="MobiDB-lite"/>
    </source>
</evidence>
<keyword evidence="4 8" id="KW-0812">Transmembrane</keyword>
<evidence type="ECO:0000256" key="4">
    <source>
        <dbReference type="ARBA" id="ARBA00022692"/>
    </source>
</evidence>
<reference evidence="9" key="1">
    <citation type="submission" date="2020-02" db="EMBL/GenBank/DDBJ databases">
        <authorList>
            <person name="Meier V. D."/>
        </authorList>
    </citation>
    <scope>NUCLEOTIDE SEQUENCE</scope>
    <source>
        <strain evidence="9">AVDCRST_MAG46</strain>
    </source>
</reference>
<feature type="transmembrane region" description="Helical" evidence="8">
    <location>
        <begin position="32"/>
        <end position="54"/>
    </location>
</feature>
<dbReference type="PANTHER" id="PTHR42810:SF2">
    <property type="entry name" value="PURINE PERMEASE C1399.01C-RELATED"/>
    <property type="match status" value="1"/>
</dbReference>
<organism evidence="9">
    <name type="scientific">uncultured Nocardioidaceae bacterium</name>
    <dbReference type="NCBI Taxonomy" id="253824"/>
    <lineage>
        <taxon>Bacteria</taxon>
        <taxon>Bacillati</taxon>
        <taxon>Actinomycetota</taxon>
        <taxon>Actinomycetes</taxon>
        <taxon>Propionibacteriales</taxon>
        <taxon>Nocardioidaceae</taxon>
        <taxon>environmental samples</taxon>
    </lineage>
</organism>
<feature type="transmembrane region" description="Helical" evidence="8">
    <location>
        <begin position="140"/>
        <end position="161"/>
    </location>
</feature>
<feature type="region of interest" description="Disordered" evidence="7">
    <location>
        <begin position="465"/>
        <end position="506"/>
    </location>
</feature>
<evidence type="ECO:0000313" key="9">
    <source>
        <dbReference type="EMBL" id="CAA9325378.1"/>
    </source>
</evidence>
<keyword evidence="6 8" id="KW-0472">Membrane</keyword>
<dbReference type="EMBL" id="CADCUD010000076">
    <property type="protein sequence ID" value="CAA9325378.1"/>
    <property type="molecule type" value="Genomic_DNA"/>
</dbReference>
<dbReference type="GO" id="GO:0005886">
    <property type="term" value="C:plasma membrane"/>
    <property type="evidence" value="ECO:0007669"/>
    <property type="project" value="TreeGrafter"/>
</dbReference>
<dbReference type="PANTHER" id="PTHR42810">
    <property type="entry name" value="PURINE PERMEASE C1399.01C-RELATED"/>
    <property type="match status" value="1"/>
</dbReference>
<feature type="transmembrane region" description="Helical" evidence="8">
    <location>
        <begin position="372"/>
        <end position="393"/>
    </location>
</feature>
<protein>
    <submittedName>
        <fullName evidence="9">Pyrimidine permease</fullName>
    </submittedName>
</protein>
<feature type="transmembrane region" description="Helical" evidence="8">
    <location>
        <begin position="405"/>
        <end position="421"/>
    </location>
</feature>
<sequence>MSAFGWKVVHGGKTPPPGEVVRPDERLGWGRTVGLGAQHVVAMFGATFVFPLIMGLNPNVAIMFSGIATILFLLIVGGKVPSYLGTSASFVAGVAAIRAQGGDSSDVTGAILVCGLVLAAVGLFVHFAGARMVTKVLPPAVTGAVVMLIGFNLAPVVAGLYWPQDQWIALATATFVIIAAVLFRGFWSRIAIFLGLVFGYALSYLADVVFGPITSDDGTGTGTITTRDRIGLGDVETADWVGLPDTTFVNADGVEVPGFHAPTFSMTFILLVLPGVIALIAENAGHVKAVAEMTGDDLDPYLGRALFGDGIGTALASAFGGSPTTTYAENIGVMAATRVYSTAAYYVAAAVAILLGFCPKFGALVFSIPGGVLGGITLVLYGMIGLLGAKIWVENRVDFGNPINLVPLSAGLIAGIGNVTLTVTDDFQLAGIALGTIMVIVYYHLVRAFGANIYTEPQTSGRAYEGGTMFATGNVETPTGERSPFESDETHPGEHPHGRHRPQDRE</sequence>
<feature type="transmembrane region" description="Helical" evidence="8">
    <location>
        <begin position="259"/>
        <end position="281"/>
    </location>
</feature>
<keyword evidence="3" id="KW-0813">Transport</keyword>
<keyword evidence="5 8" id="KW-1133">Transmembrane helix</keyword>
<comment type="subcellular location">
    <subcellularLocation>
        <location evidence="1">Membrane</location>
        <topology evidence="1">Multi-pass membrane protein</topology>
    </subcellularLocation>
</comment>
<feature type="transmembrane region" description="Helical" evidence="8">
    <location>
        <begin position="190"/>
        <end position="210"/>
    </location>
</feature>
<feature type="transmembrane region" description="Helical" evidence="8">
    <location>
        <begin position="167"/>
        <end position="183"/>
    </location>
</feature>
<gene>
    <name evidence="9" type="ORF">AVDCRST_MAG46-1091</name>
</gene>
<feature type="transmembrane region" description="Helical" evidence="8">
    <location>
        <begin position="427"/>
        <end position="445"/>
    </location>
</feature>
<dbReference type="GO" id="GO:0042907">
    <property type="term" value="F:xanthine transmembrane transporter activity"/>
    <property type="evidence" value="ECO:0007669"/>
    <property type="project" value="TreeGrafter"/>
</dbReference>
<feature type="transmembrane region" description="Helical" evidence="8">
    <location>
        <begin position="343"/>
        <end position="366"/>
    </location>
</feature>
<dbReference type="Pfam" id="PF00860">
    <property type="entry name" value="Xan_ur_permease"/>
    <property type="match status" value="1"/>
</dbReference>
<evidence type="ECO:0000256" key="5">
    <source>
        <dbReference type="ARBA" id="ARBA00022989"/>
    </source>
</evidence>
<evidence type="ECO:0000256" key="1">
    <source>
        <dbReference type="ARBA" id="ARBA00004141"/>
    </source>
</evidence>
<comment type="similarity">
    <text evidence="2">Belongs to the nucleobase:cation symporter-2 (NCS2) (TC 2.A.40) family.</text>
</comment>
<evidence type="ECO:0000256" key="6">
    <source>
        <dbReference type="ARBA" id="ARBA00023136"/>
    </source>
</evidence>